<dbReference type="SUPFAM" id="SSF53474">
    <property type="entry name" value="alpha/beta-Hydrolases"/>
    <property type="match status" value="1"/>
</dbReference>
<evidence type="ECO:0000313" key="2">
    <source>
        <dbReference type="EMBL" id="KAK5169322.1"/>
    </source>
</evidence>
<reference evidence="2 3" key="1">
    <citation type="submission" date="2023-08" db="EMBL/GenBank/DDBJ databases">
        <title>Black Yeasts Isolated from many extreme environments.</title>
        <authorList>
            <person name="Coleine C."/>
            <person name="Stajich J.E."/>
            <person name="Selbmann L."/>
        </authorList>
    </citation>
    <scope>NUCLEOTIDE SEQUENCE [LARGE SCALE GENOMIC DNA]</scope>
    <source>
        <strain evidence="2 3">CCFEE 5935</strain>
    </source>
</reference>
<dbReference type="Proteomes" id="UP001337655">
    <property type="component" value="Unassembled WGS sequence"/>
</dbReference>
<comment type="caution">
    <text evidence="2">The sequence shown here is derived from an EMBL/GenBank/DDBJ whole genome shotgun (WGS) entry which is preliminary data.</text>
</comment>
<proteinExistence type="predicted"/>
<feature type="domain" description="AB hydrolase-1" evidence="1">
    <location>
        <begin position="24"/>
        <end position="257"/>
    </location>
</feature>
<dbReference type="RefSeq" id="XP_064658668.1">
    <property type="nucleotide sequence ID" value="XM_064802543.1"/>
</dbReference>
<dbReference type="EMBL" id="JAVRRT010000008">
    <property type="protein sequence ID" value="KAK5169322.1"/>
    <property type="molecule type" value="Genomic_DNA"/>
</dbReference>
<gene>
    <name evidence="2" type="ORF">LTR77_005297</name>
</gene>
<protein>
    <recommendedName>
        <fullName evidence="1">AB hydrolase-1 domain-containing protein</fullName>
    </recommendedName>
</protein>
<dbReference type="InterPro" id="IPR000073">
    <property type="entry name" value="AB_hydrolase_1"/>
</dbReference>
<accession>A0AAV9PC29</accession>
<dbReference type="GO" id="GO:0003824">
    <property type="term" value="F:catalytic activity"/>
    <property type="evidence" value="ECO:0007669"/>
    <property type="project" value="InterPro"/>
</dbReference>
<dbReference type="Gene3D" id="3.40.50.1820">
    <property type="entry name" value="alpha/beta hydrolase"/>
    <property type="match status" value="1"/>
</dbReference>
<dbReference type="AlphaFoldDB" id="A0AAV9PC29"/>
<dbReference type="Pfam" id="PF12697">
    <property type="entry name" value="Abhydrolase_6"/>
    <property type="match status" value="1"/>
</dbReference>
<dbReference type="PRINTS" id="PR00412">
    <property type="entry name" value="EPOXHYDRLASE"/>
</dbReference>
<keyword evidence="3" id="KW-1185">Reference proteome</keyword>
<evidence type="ECO:0000313" key="3">
    <source>
        <dbReference type="Proteomes" id="UP001337655"/>
    </source>
</evidence>
<dbReference type="InterPro" id="IPR029058">
    <property type="entry name" value="AB_hydrolase_fold"/>
</dbReference>
<evidence type="ECO:0000259" key="1">
    <source>
        <dbReference type="Pfam" id="PF12697"/>
    </source>
</evidence>
<dbReference type="GeneID" id="89926639"/>
<dbReference type="PANTHER" id="PTHR46438">
    <property type="entry name" value="ALPHA/BETA-HYDROLASES SUPERFAMILY PROTEIN"/>
    <property type="match status" value="1"/>
</dbReference>
<sequence>MSVQNISTAGGTLAVEVSGTGPLVICAHGMGDSRDTYNPLVQRLVSNGYTVANMDTRGHGDSSTDFKQYGDEATADDFLTTIKELKKGPAVLVGNSFATGSATIAAGKDSSNIRGVVLLAPFLRNPMGPVGMWFMPLLFKWPWGSTVWKFYAPTLWAGLPNDQAKARAQKTTDMLTRPGRWSAFYSTVVGCDHRAVTPWIEKASKTPALVVMGDKDPDFSDPKKEAEWVASQFQSAKTLMLEGVGHAPQLERPEETSKAVLDFLRDVFK</sequence>
<dbReference type="InterPro" id="IPR000639">
    <property type="entry name" value="Epox_hydrolase-like"/>
</dbReference>
<name>A0AAV9PC29_9PEZI</name>
<organism evidence="2 3">
    <name type="scientific">Saxophila tyrrhenica</name>
    <dbReference type="NCBI Taxonomy" id="1690608"/>
    <lineage>
        <taxon>Eukaryota</taxon>
        <taxon>Fungi</taxon>
        <taxon>Dikarya</taxon>
        <taxon>Ascomycota</taxon>
        <taxon>Pezizomycotina</taxon>
        <taxon>Dothideomycetes</taxon>
        <taxon>Dothideomycetidae</taxon>
        <taxon>Mycosphaerellales</taxon>
        <taxon>Extremaceae</taxon>
        <taxon>Saxophila</taxon>
    </lineage>
</organism>